<accession>A0ACC0F9C8</accession>
<name>A0ACC0F9C8_9ERIC</name>
<comment type="caution">
    <text evidence="1">The sequence shown here is derived from an EMBL/GenBank/DDBJ whole genome shotgun (WGS) entry which is preliminary data.</text>
</comment>
<evidence type="ECO:0000313" key="1">
    <source>
        <dbReference type="EMBL" id="KAI7985098.1"/>
    </source>
</evidence>
<organism evidence="1 2">
    <name type="scientific">Camellia lanceoleosa</name>
    <dbReference type="NCBI Taxonomy" id="1840588"/>
    <lineage>
        <taxon>Eukaryota</taxon>
        <taxon>Viridiplantae</taxon>
        <taxon>Streptophyta</taxon>
        <taxon>Embryophyta</taxon>
        <taxon>Tracheophyta</taxon>
        <taxon>Spermatophyta</taxon>
        <taxon>Magnoliopsida</taxon>
        <taxon>eudicotyledons</taxon>
        <taxon>Gunneridae</taxon>
        <taxon>Pentapetalae</taxon>
        <taxon>asterids</taxon>
        <taxon>Ericales</taxon>
        <taxon>Theaceae</taxon>
        <taxon>Camellia</taxon>
    </lineage>
</organism>
<dbReference type="EMBL" id="CM045772">
    <property type="protein sequence ID" value="KAI7985098.1"/>
    <property type="molecule type" value="Genomic_DNA"/>
</dbReference>
<sequence>MNSRGRSNKSLYEKSMEMVVNIIELSSSKSSALLCIVVESALTTTIKLLPPPQGVMDLIVPKNNYQESSHGTEGQNQSGTQLLSSFSSSPLVVVVGVHLLASCRSHPTSVTTLSCFTVGLAVVGFTRHSLFSGRHCFVACSISLLLFGLTPTFV</sequence>
<dbReference type="Proteomes" id="UP001060215">
    <property type="component" value="Chromosome 15"/>
</dbReference>
<gene>
    <name evidence="1" type="ORF">LOK49_LG14G01160</name>
</gene>
<reference evidence="1 2" key="1">
    <citation type="journal article" date="2022" name="Plant J.">
        <title>Chromosome-level genome of Camellia lanceoleosa provides a valuable resource for understanding genome evolution and self-incompatibility.</title>
        <authorList>
            <person name="Gong W."/>
            <person name="Xiao S."/>
            <person name="Wang L."/>
            <person name="Liao Z."/>
            <person name="Chang Y."/>
            <person name="Mo W."/>
            <person name="Hu G."/>
            <person name="Li W."/>
            <person name="Zhao G."/>
            <person name="Zhu H."/>
            <person name="Hu X."/>
            <person name="Ji K."/>
            <person name="Xiang X."/>
            <person name="Song Q."/>
            <person name="Yuan D."/>
            <person name="Jin S."/>
            <person name="Zhang L."/>
        </authorList>
    </citation>
    <scope>NUCLEOTIDE SEQUENCE [LARGE SCALE GENOMIC DNA]</scope>
    <source>
        <strain evidence="1">SQ_2022a</strain>
    </source>
</reference>
<keyword evidence="2" id="KW-1185">Reference proteome</keyword>
<proteinExistence type="predicted"/>
<protein>
    <submittedName>
        <fullName evidence="1">Uncharacterized protein</fullName>
    </submittedName>
</protein>
<evidence type="ECO:0000313" key="2">
    <source>
        <dbReference type="Proteomes" id="UP001060215"/>
    </source>
</evidence>